<evidence type="ECO:0000256" key="1">
    <source>
        <dbReference type="SAM" id="MobiDB-lite"/>
    </source>
</evidence>
<evidence type="ECO:0000313" key="2">
    <source>
        <dbReference type="EMBL" id="KAJ6643576.1"/>
    </source>
</evidence>
<dbReference type="EMBL" id="WJQU01000002">
    <property type="protein sequence ID" value="KAJ6643576.1"/>
    <property type="molecule type" value="Genomic_DNA"/>
</dbReference>
<accession>A0A9Q0N4Y5</accession>
<dbReference type="Proteomes" id="UP001151699">
    <property type="component" value="Chromosome B"/>
</dbReference>
<gene>
    <name evidence="2" type="primary">pk</name>
    <name evidence="2" type="ORF">Bhyg_08539</name>
</gene>
<name>A0A9Q0N4Y5_9DIPT</name>
<evidence type="ECO:0000313" key="3">
    <source>
        <dbReference type="Proteomes" id="UP001151699"/>
    </source>
</evidence>
<proteinExistence type="predicted"/>
<reference evidence="2" key="1">
    <citation type="submission" date="2022-07" db="EMBL/GenBank/DDBJ databases">
        <authorList>
            <person name="Trinca V."/>
            <person name="Uliana J.V.C."/>
            <person name="Torres T.T."/>
            <person name="Ward R.J."/>
            <person name="Monesi N."/>
        </authorList>
    </citation>
    <scope>NUCLEOTIDE SEQUENCE</scope>
    <source>
        <strain evidence="2">HSMRA1968</strain>
        <tissue evidence="2">Whole embryos</tissue>
    </source>
</reference>
<dbReference type="AlphaFoldDB" id="A0A9Q0N4Y5"/>
<organism evidence="2 3">
    <name type="scientific">Pseudolycoriella hygida</name>
    <dbReference type="NCBI Taxonomy" id="35572"/>
    <lineage>
        <taxon>Eukaryota</taxon>
        <taxon>Metazoa</taxon>
        <taxon>Ecdysozoa</taxon>
        <taxon>Arthropoda</taxon>
        <taxon>Hexapoda</taxon>
        <taxon>Insecta</taxon>
        <taxon>Pterygota</taxon>
        <taxon>Neoptera</taxon>
        <taxon>Endopterygota</taxon>
        <taxon>Diptera</taxon>
        <taxon>Nematocera</taxon>
        <taxon>Sciaroidea</taxon>
        <taxon>Sciaridae</taxon>
        <taxon>Pseudolycoriella</taxon>
    </lineage>
</organism>
<comment type="caution">
    <text evidence="2">The sequence shown here is derived from an EMBL/GenBank/DDBJ whole genome shotgun (WGS) entry which is preliminary data.</text>
</comment>
<dbReference type="OrthoDB" id="8066826at2759"/>
<keyword evidence="3" id="KW-1185">Reference proteome</keyword>
<feature type="region of interest" description="Disordered" evidence="1">
    <location>
        <begin position="53"/>
        <end position="100"/>
    </location>
</feature>
<sequence>MSTATEGIPRTANLLACKQWWKVCFLYGDQEKYYRQIYGKAASQRLALSNQQCDTQSNVTDTTDDKKPTMSPTLFPLKQPSRRRSKMQPNHPSVNRGESIKPNSKVTVLDDPFLFGLNEHANLSEDSGIDNAAFEHPTTTVRRCATKLYSERELCNDLKINEDDLKNLHLSRNRSGLFHQINQSFSFSEVNVNEKVDDVKASDQNGLHQINDNYVAANE</sequence>
<protein>
    <submittedName>
        <fullName evidence="2">Protein prickle</fullName>
    </submittedName>
</protein>